<gene>
    <name evidence="1" type="ORF">GDO78_004190</name>
</gene>
<protein>
    <submittedName>
        <fullName evidence="1">Uncharacterized protein</fullName>
    </submittedName>
</protein>
<evidence type="ECO:0000313" key="2">
    <source>
        <dbReference type="Proteomes" id="UP000770717"/>
    </source>
</evidence>
<dbReference type="AlphaFoldDB" id="A0A8J6EQK8"/>
<keyword evidence="2" id="KW-1185">Reference proteome</keyword>
<dbReference type="Proteomes" id="UP000770717">
    <property type="component" value="Unassembled WGS sequence"/>
</dbReference>
<organism evidence="1 2">
    <name type="scientific">Eleutherodactylus coqui</name>
    <name type="common">Puerto Rican coqui</name>
    <dbReference type="NCBI Taxonomy" id="57060"/>
    <lineage>
        <taxon>Eukaryota</taxon>
        <taxon>Metazoa</taxon>
        <taxon>Chordata</taxon>
        <taxon>Craniata</taxon>
        <taxon>Vertebrata</taxon>
        <taxon>Euteleostomi</taxon>
        <taxon>Amphibia</taxon>
        <taxon>Batrachia</taxon>
        <taxon>Anura</taxon>
        <taxon>Neobatrachia</taxon>
        <taxon>Hyloidea</taxon>
        <taxon>Eleutherodactylidae</taxon>
        <taxon>Eleutherodactylinae</taxon>
        <taxon>Eleutherodactylus</taxon>
        <taxon>Eleutherodactylus</taxon>
    </lineage>
</organism>
<accession>A0A8J6EQK8</accession>
<dbReference type="EMBL" id="WNTK01000013">
    <property type="protein sequence ID" value="KAG9473757.1"/>
    <property type="molecule type" value="Genomic_DNA"/>
</dbReference>
<sequence length="100" mass="11217">MVAMLDGHKVVEQARILVCNGSHYRQMQKGVRKKNYNVVIKVRSPSCWAKNLAMKGSLSERITLRQTCPILIISGGIIAAAKQHRNGYISCVSLRFAFRT</sequence>
<evidence type="ECO:0000313" key="1">
    <source>
        <dbReference type="EMBL" id="KAG9473757.1"/>
    </source>
</evidence>
<reference evidence="1" key="1">
    <citation type="thesis" date="2020" institute="ProQuest LLC" country="789 East Eisenhower Parkway, Ann Arbor, MI, USA">
        <title>Comparative Genomics and Chromosome Evolution.</title>
        <authorList>
            <person name="Mudd A.B."/>
        </authorList>
    </citation>
    <scope>NUCLEOTIDE SEQUENCE</scope>
    <source>
        <strain evidence="1">HN-11 Male</strain>
        <tissue evidence="1">Kidney and liver</tissue>
    </source>
</reference>
<name>A0A8J6EQK8_ELECQ</name>
<proteinExistence type="predicted"/>
<comment type="caution">
    <text evidence="1">The sequence shown here is derived from an EMBL/GenBank/DDBJ whole genome shotgun (WGS) entry which is preliminary data.</text>
</comment>